<evidence type="ECO:0000313" key="2">
    <source>
        <dbReference type="EMBL" id="SPD24151.1"/>
    </source>
</evidence>
<dbReference type="GO" id="GO:0045893">
    <property type="term" value="P:positive regulation of DNA-templated transcription"/>
    <property type="evidence" value="ECO:0007669"/>
    <property type="project" value="TreeGrafter"/>
</dbReference>
<feature type="compositionally biased region" description="Basic and acidic residues" evidence="1">
    <location>
        <begin position="442"/>
        <end position="451"/>
    </location>
</feature>
<reference evidence="2" key="1">
    <citation type="submission" date="2018-02" db="EMBL/GenBank/DDBJ databases">
        <authorList>
            <person name="Cohen D.B."/>
            <person name="Kent A.D."/>
        </authorList>
    </citation>
    <scope>NUCLEOTIDE SEQUENCE</scope>
</reference>
<feature type="compositionally biased region" description="Polar residues" evidence="1">
    <location>
        <begin position="262"/>
        <end position="277"/>
    </location>
</feature>
<feature type="compositionally biased region" description="Basic residues" evidence="1">
    <location>
        <begin position="369"/>
        <end position="383"/>
    </location>
</feature>
<feature type="compositionally biased region" description="Basic and acidic residues" evidence="1">
    <location>
        <begin position="866"/>
        <end position="893"/>
    </location>
</feature>
<feature type="compositionally biased region" description="Polar residues" evidence="1">
    <location>
        <begin position="1147"/>
        <end position="1161"/>
    </location>
</feature>
<feature type="region of interest" description="Disordered" evidence="1">
    <location>
        <begin position="262"/>
        <end position="305"/>
    </location>
</feature>
<feature type="compositionally biased region" description="Acidic residues" evidence="1">
    <location>
        <begin position="452"/>
        <end position="461"/>
    </location>
</feature>
<accession>A0A2N9IJM2</accession>
<feature type="compositionally biased region" description="Low complexity" evidence="1">
    <location>
        <begin position="894"/>
        <end position="914"/>
    </location>
</feature>
<dbReference type="PANTHER" id="PTHR31008:SF4">
    <property type="entry name" value="COP1-INTERACTING PROTEIN 7"/>
    <property type="match status" value="1"/>
</dbReference>
<sequence>MDSTTILDHVLFQLTPTRTRCDLVIFSGALSEKLASGLLQPFVSHLKSAKDQISKGGYSIILRPVGSHASWFTKATLQRFVGFVSTPEVLERFVTIEREIVQIENSIEAEGNVSAADGNSKRSTSSFNSKGESNGTGDAVPEENSKIRLLRVLETRKAVLRKEQAMAYARALVAGYDMDYIDDLISFADAFGASRLREACINFIDLCKKKNEDRLWVDEIAAMQACSQQEFPYLGTPGIILAGEDLDTSQNLVINSLSSGKQNGSIDVSGSDSTASHGSLDVGQESGLPTSAQIPSTNGRTQVPMSWPNHVPQYMHNFQGPVYQQMPPYPGYLFPGMQPPSSYYPGNMQWPPNGEDSGHVLDQELDGHRNHKSSSRNKKKHSHGKVETSEQDRSTEPSDSSSESDSDEDLEHGKTKEKPRKKKHGKKSSRKVVIRNINYITSKRDGEKDTDSEGNSSDEGEFINGDSLKQQVEEAVESLERRHKSTSRRHKKHVGVKPPGIVDGPNDATDEEIKGGKKNNHWDAFQNLLMQDKDSNDSGIEPNSVGFQEEYFMTKNSEGGSSLAFNPEQEKVTKQQTVSSDSFVVTERNTGMEGKIRIGNFEVDKNVPAIRKADSTYEELLFSQRIEESGNRPQAVLSDSATEFSMTKCQEEGDWFIKNQPDKSTRQDESKNLEMFDGVYTSSVAVDIAHAGKTKNDVLVDDSFMVQDRSFDNQPDSQFRTDLSMVPDIVRATQYEYGTPDISHGKSETIATHEPDDLYMVLDRDSAAGHAMASWTPEMDYENNILSNEANKRHSDSETAGLVDDKLPPNGKDTKGKNSGTPEGKLSSKGARSKLSNGSLGKSKSDIISRTTKPSFGSRTSVPMSKSEKEEEKRKRMEELLTERQKRIAERSASRGSSTATTKRTATVNKTVKTSAKTEKPNVQTPIQETKKLQKPVLRSSTIDRLATARTTQKVSLTQSKPDQPKKSTLKPNGVAATTLPQKTAGAENKKPSPSRVKPSDEKKVPKNLNPALSSDSDVQANDCLPVKSSAAQVTQTNDALVPKDIKELHTTSSIEKNEENVISRQDILDDGNCNGNSLDMASSVPTEDHIPPLEQQEGNVNGLSNAYSIHTEDKTLSEGPREHIPKITIPSMLASPNKVLIASAENISNGATNENFQVTDEISEIEDSTPPPSNGAVSEAMHSRKKWDSDENSTKSTKGFRRLLMFGRKKTETHS</sequence>
<feature type="compositionally biased region" description="Polar residues" evidence="1">
    <location>
        <begin position="1011"/>
        <end position="1020"/>
    </location>
</feature>
<feature type="compositionally biased region" description="Basic and acidic residues" evidence="1">
    <location>
        <begin position="384"/>
        <end position="396"/>
    </location>
</feature>
<feature type="region of interest" description="Disordered" evidence="1">
    <location>
        <begin position="791"/>
        <end position="1020"/>
    </location>
</feature>
<feature type="compositionally biased region" description="Low complexity" evidence="1">
    <location>
        <begin position="833"/>
        <end position="842"/>
    </location>
</feature>
<feature type="region of interest" description="Disordered" evidence="1">
    <location>
        <begin position="558"/>
        <end position="578"/>
    </location>
</feature>
<protein>
    <recommendedName>
        <fullName evidence="3">COP1-interacting protein 7</fullName>
    </recommendedName>
</protein>
<dbReference type="AlphaFoldDB" id="A0A2N9IJM2"/>
<evidence type="ECO:0008006" key="3">
    <source>
        <dbReference type="Google" id="ProtNLM"/>
    </source>
</evidence>
<feature type="compositionally biased region" description="Polar residues" evidence="1">
    <location>
        <begin position="846"/>
        <end position="863"/>
    </location>
</feature>
<dbReference type="PANTHER" id="PTHR31008">
    <property type="entry name" value="COP1-INTERACTING PROTEIN-RELATED"/>
    <property type="match status" value="1"/>
</dbReference>
<feature type="compositionally biased region" description="Polar residues" evidence="1">
    <location>
        <begin position="1074"/>
        <end position="1086"/>
    </location>
</feature>
<name>A0A2N9IJM2_FAGSY</name>
<feature type="compositionally biased region" description="Polar residues" evidence="1">
    <location>
        <begin position="121"/>
        <end position="136"/>
    </location>
</feature>
<organism evidence="2">
    <name type="scientific">Fagus sylvatica</name>
    <name type="common">Beechnut</name>
    <dbReference type="NCBI Taxonomy" id="28930"/>
    <lineage>
        <taxon>Eukaryota</taxon>
        <taxon>Viridiplantae</taxon>
        <taxon>Streptophyta</taxon>
        <taxon>Embryophyta</taxon>
        <taxon>Tracheophyta</taxon>
        <taxon>Spermatophyta</taxon>
        <taxon>Magnoliopsida</taxon>
        <taxon>eudicotyledons</taxon>
        <taxon>Gunneridae</taxon>
        <taxon>Pentapetalae</taxon>
        <taxon>rosids</taxon>
        <taxon>fabids</taxon>
        <taxon>Fagales</taxon>
        <taxon>Fagaceae</taxon>
        <taxon>Fagus</taxon>
    </lineage>
</organism>
<feature type="compositionally biased region" description="Polar residues" evidence="1">
    <location>
        <begin position="939"/>
        <end position="962"/>
    </location>
</feature>
<evidence type="ECO:0000256" key="1">
    <source>
        <dbReference type="SAM" id="MobiDB-lite"/>
    </source>
</evidence>
<feature type="compositionally biased region" description="Basic and acidic residues" evidence="1">
    <location>
        <begin position="791"/>
        <end position="816"/>
    </location>
</feature>
<feature type="compositionally biased region" description="Basic residues" evidence="1">
    <location>
        <begin position="481"/>
        <end position="495"/>
    </location>
</feature>
<feature type="region of interest" description="Disordered" evidence="1">
    <location>
        <begin position="112"/>
        <end position="141"/>
    </location>
</feature>
<dbReference type="EMBL" id="OIVN01005824">
    <property type="protein sequence ID" value="SPD24151.1"/>
    <property type="molecule type" value="Genomic_DNA"/>
</dbReference>
<feature type="compositionally biased region" description="Polar residues" evidence="1">
    <location>
        <begin position="287"/>
        <end position="304"/>
    </location>
</feature>
<feature type="compositionally biased region" description="Basic residues" evidence="1">
    <location>
        <begin position="417"/>
        <end position="433"/>
    </location>
</feature>
<feature type="region of interest" description="Disordered" evidence="1">
    <location>
        <begin position="1073"/>
        <end position="1101"/>
    </location>
</feature>
<feature type="region of interest" description="Disordered" evidence="1">
    <location>
        <begin position="367"/>
        <end position="518"/>
    </location>
</feature>
<gene>
    <name evidence="2" type="ORF">FSB_LOCUS52033</name>
</gene>
<proteinExistence type="predicted"/>
<feature type="region of interest" description="Disordered" evidence="1">
    <location>
        <begin position="1147"/>
        <end position="1216"/>
    </location>
</feature>
<dbReference type="GO" id="GO:0009416">
    <property type="term" value="P:response to light stimulus"/>
    <property type="evidence" value="ECO:0007669"/>
    <property type="project" value="TreeGrafter"/>
</dbReference>